<accession>A0A023BND0</accession>
<dbReference type="Gene3D" id="1.10.10.60">
    <property type="entry name" value="Homeodomain-like"/>
    <property type="match status" value="2"/>
</dbReference>
<keyword evidence="2" id="KW-0238">DNA-binding</keyword>
<keyword evidence="4" id="KW-1133">Transmembrane helix</keyword>
<feature type="transmembrane region" description="Helical" evidence="4">
    <location>
        <begin position="6"/>
        <end position="26"/>
    </location>
</feature>
<dbReference type="PROSITE" id="PS00041">
    <property type="entry name" value="HTH_ARAC_FAMILY_1"/>
    <property type="match status" value="1"/>
</dbReference>
<organism evidence="6 7">
    <name type="scientific">Aquimarina atlantica</name>
    <dbReference type="NCBI Taxonomy" id="1317122"/>
    <lineage>
        <taxon>Bacteria</taxon>
        <taxon>Pseudomonadati</taxon>
        <taxon>Bacteroidota</taxon>
        <taxon>Flavobacteriia</taxon>
        <taxon>Flavobacteriales</taxon>
        <taxon>Flavobacteriaceae</taxon>
        <taxon>Aquimarina</taxon>
    </lineage>
</organism>
<dbReference type="InterPro" id="IPR018062">
    <property type="entry name" value="HTH_AraC-typ_CS"/>
</dbReference>
<dbReference type="GO" id="GO:0043565">
    <property type="term" value="F:sequence-specific DNA binding"/>
    <property type="evidence" value="ECO:0007669"/>
    <property type="project" value="InterPro"/>
</dbReference>
<name>A0A023BND0_9FLAO</name>
<dbReference type="Pfam" id="PF12833">
    <property type="entry name" value="HTH_18"/>
    <property type="match status" value="1"/>
</dbReference>
<dbReference type="eggNOG" id="COG2207">
    <property type="taxonomic scope" value="Bacteria"/>
</dbReference>
<keyword evidence="7" id="KW-1185">Reference proteome</keyword>
<feature type="transmembrane region" description="Helical" evidence="4">
    <location>
        <begin position="156"/>
        <end position="176"/>
    </location>
</feature>
<keyword evidence="4" id="KW-0472">Membrane</keyword>
<dbReference type="RefSeq" id="WP_034247128.1">
    <property type="nucleotide sequence ID" value="NZ_AQRA01000014.1"/>
</dbReference>
<evidence type="ECO:0000256" key="2">
    <source>
        <dbReference type="ARBA" id="ARBA00023125"/>
    </source>
</evidence>
<feature type="transmembrane region" description="Helical" evidence="4">
    <location>
        <begin position="182"/>
        <end position="202"/>
    </location>
</feature>
<protein>
    <recommendedName>
        <fullName evidence="5">HTH araC/xylS-type domain-containing protein</fullName>
    </recommendedName>
</protein>
<dbReference type="PROSITE" id="PS01124">
    <property type="entry name" value="HTH_ARAC_FAMILY_2"/>
    <property type="match status" value="1"/>
</dbReference>
<dbReference type="InterPro" id="IPR009057">
    <property type="entry name" value="Homeodomain-like_sf"/>
</dbReference>
<keyword evidence="1" id="KW-0805">Transcription regulation</keyword>
<feature type="transmembrane region" description="Helical" evidence="4">
    <location>
        <begin position="92"/>
        <end position="113"/>
    </location>
</feature>
<dbReference type="EMBL" id="AQRA01000014">
    <property type="protein sequence ID" value="EZH71532.1"/>
    <property type="molecule type" value="Genomic_DNA"/>
</dbReference>
<keyword evidence="3" id="KW-0804">Transcription</keyword>
<evidence type="ECO:0000259" key="5">
    <source>
        <dbReference type="PROSITE" id="PS01124"/>
    </source>
</evidence>
<gene>
    <name evidence="6" type="ORF">ATO12_06915</name>
</gene>
<evidence type="ECO:0000313" key="6">
    <source>
        <dbReference type="EMBL" id="EZH71532.1"/>
    </source>
</evidence>
<dbReference type="GO" id="GO:0003700">
    <property type="term" value="F:DNA-binding transcription factor activity"/>
    <property type="evidence" value="ECO:0007669"/>
    <property type="project" value="InterPro"/>
</dbReference>
<dbReference type="STRING" id="1317122.ATO12_06915"/>
<dbReference type="Proteomes" id="UP000023541">
    <property type="component" value="Unassembled WGS sequence"/>
</dbReference>
<dbReference type="SMART" id="SM00342">
    <property type="entry name" value="HTH_ARAC"/>
    <property type="match status" value="1"/>
</dbReference>
<dbReference type="InterPro" id="IPR018060">
    <property type="entry name" value="HTH_AraC"/>
</dbReference>
<evidence type="ECO:0000313" key="7">
    <source>
        <dbReference type="Proteomes" id="UP000023541"/>
    </source>
</evidence>
<dbReference type="PANTHER" id="PTHR43280:SF29">
    <property type="entry name" value="ARAC-FAMILY TRANSCRIPTIONAL REGULATOR"/>
    <property type="match status" value="1"/>
</dbReference>
<evidence type="ECO:0000256" key="3">
    <source>
        <dbReference type="ARBA" id="ARBA00023163"/>
    </source>
</evidence>
<feature type="transmembrane region" description="Helical" evidence="4">
    <location>
        <begin position="61"/>
        <end position="80"/>
    </location>
</feature>
<evidence type="ECO:0000256" key="4">
    <source>
        <dbReference type="SAM" id="Phobius"/>
    </source>
</evidence>
<sequence length="341" mass="38883">MIIKLLIAIISGIGLGISLFFGIYLLRLKKVQNTILGILLIALTLRITKSVFYNYIELPVFIKNLGLAANLAVGPLLYIYGRSLFIKTKPQLRSVLFHFIPCSIYAIFCNVIPNDINSAFWKLSYSFILVHSFSYVIASLFISQKQQITVNKKVKEWYILLVSALCLVWIVYALIFMNLIPVYSAGVVAFSILMFIILFLAFDRKGIFDNTYKEKYLNSNITIEDGEIHLNRIRKLIEENDLYLDPNLKLASLSPRLNLSPKDISMIINKHADKNFSSFINEYRIKKAKEFLSTSHPDTKILAIALDSGFNSLSSFNVAFKSFTKSTPSEYRLKNITRIVS</sequence>
<feature type="transmembrane region" description="Helical" evidence="4">
    <location>
        <begin position="125"/>
        <end position="144"/>
    </location>
</feature>
<reference evidence="6 7" key="1">
    <citation type="submission" date="2014-04" db="EMBL/GenBank/DDBJ databases">
        <title>Aquimarina sp. 22II-S11-z7 Genome Sequencing.</title>
        <authorList>
            <person name="Lai Q."/>
        </authorList>
    </citation>
    <scope>NUCLEOTIDE SEQUENCE [LARGE SCALE GENOMIC DNA]</scope>
    <source>
        <strain evidence="6 7">22II-S11-z7</strain>
    </source>
</reference>
<feature type="transmembrane region" description="Helical" evidence="4">
    <location>
        <begin position="35"/>
        <end position="55"/>
    </location>
</feature>
<keyword evidence="4" id="KW-0812">Transmembrane</keyword>
<proteinExistence type="predicted"/>
<comment type="caution">
    <text evidence="6">The sequence shown here is derived from an EMBL/GenBank/DDBJ whole genome shotgun (WGS) entry which is preliminary data.</text>
</comment>
<dbReference type="SUPFAM" id="SSF46689">
    <property type="entry name" value="Homeodomain-like"/>
    <property type="match status" value="1"/>
</dbReference>
<evidence type="ECO:0000256" key="1">
    <source>
        <dbReference type="ARBA" id="ARBA00023015"/>
    </source>
</evidence>
<dbReference type="PANTHER" id="PTHR43280">
    <property type="entry name" value="ARAC-FAMILY TRANSCRIPTIONAL REGULATOR"/>
    <property type="match status" value="1"/>
</dbReference>
<feature type="domain" description="HTH araC/xylS-type" evidence="5">
    <location>
        <begin position="231"/>
        <end position="334"/>
    </location>
</feature>
<dbReference type="AlphaFoldDB" id="A0A023BND0"/>
<dbReference type="OrthoDB" id="6283866at2"/>